<sequence>MSMRSNVRTAWIAVGGTLTALTVSGIALAVWPEVSRTQADDPSYDSSLLAPARLSETSVRDYTFLPPDLVVLASGQADVTVVPGRTGQLSLKRELVWTEGGPGPSSGRPDLSESWNGRTLRIHVDCHGRDEPGDPACQGRYTLSVPVTTDVTATTDSGTVSGRTAQGELRILPYRRRQG</sequence>
<evidence type="ECO:0000313" key="2">
    <source>
        <dbReference type="Proteomes" id="UP000534286"/>
    </source>
</evidence>
<gene>
    <name evidence="1" type="ORF">FHR32_005206</name>
</gene>
<organism evidence="1 2">
    <name type="scientific">Streptosporangium album</name>
    <dbReference type="NCBI Taxonomy" id="47479"/>
    <lineage>
        <taxon>Bacteria</taxon>
        <taxon>Bacillati</taxon>
        <taxon>Actinomycetota</taxon>
        <taxon>Actinomycetes</taxon>
        <taxon>Streptosporangiales</taxon>
        <taxon>Streptosporangiaceae</taxon>
        <taxon>Streptosporangium</taxon>
    </lineage>
</organism>
<dbReference type="AlphaFoldDB" id="A0A7W7WC34"/>
<keyword evidence="2" id="KW-1185">Reference proteome</keyword>
<dbReference type="Proteomes" id="UP000534286">
    <property type="component" value="Unassembled WGS sequence"/>
</dbReference>
<protein>
    <submittedName>
        <fullName evidence="1">Uncharacterized protein</fullName>
    </submittedName>
</protein>
<reference evidence="1 2" key="1">
    <citation type="submission" date="2020-08" db="EMBL/GenBank/DDBJ databases">
        <title>Sequencing the genomes of 1000 actinobacteria strains.</title>
        <authorList>
            <person name="Klenk H.-P."/>
        </authorList>
    </citation>
    <scope>NUCLEOTIDE SEQUENCE [LARGE SCALE GENOMIC DNA]</scope>
    <source>
        <strain evidence="1 2">DSM 43023</strain>
    </source>
</reference>
<comment type="caution">
    <text evidence="1">The sequence shown here is derived from an EMBL/GenBank/DDBJ whole genome shotgun (WGS) entry which is preliminary data.</text>
</comment>
<dbReference type="EMBL" id="JACHJU010000002">
    <property type="protein sequence ID" value="MBB4940829.1"/>
    <property type="molecule type" value="Genomic_DNA"/>
</dbReference>
<dbReference type="RefSeq" id="WP_184756980.1">
    <property type="nucleotide sequence ID" value="NZ_BAABEK010000005.1"/>
</dbReference>
<name>A0A7W7WC34_9ACTN</name>
<accession>A0A7W7WC34</accession>
<evidence type="ECO:0000313" key="1">
    <source>
        <dbReference type="EMBL" id="MBB4940829.1"/>
    </source>
</evidence>
<proteinExistence type="predicted"/>